<dbReference type="Proteomes" id="UP000605676">
    <property type="component" value="Unassembled WGS sequence"/>
</dbReference>
<evidence type="ECO:0000313" key="5">
    <source>
        <dbReference type="Proteomes" id="UP000605676"/>
    </source>
</evidence>
<dbReference type="RefSeq" id="WP_200466043.1">
    <property type="nucleotide sequence ID" value="NZ_JAENRR010000043.1"/>
</dbReference>
<keyword evidence="2" id="KW-1133">Transmembrane helix</keyword>
<keyword evidence="5" id="KW-1185">Reference proteome</keyword>
<feature type="transmembrane region" description="Helical" evidence="2">
    <location>
        <begin position="129"/>
        <end position="148"/>
    </location>
</feature>
<evidence type="ECO:0000313" key="4">
    <source>
        <dbReference type="EMBL" id="MBK3518824.1"/>
    </source>
</evidence>
<gene>
    <name evidence="4" type="ORF">JIV24_15865</name>
</gene>
<keyword evidence="3" id="KW-0732">Signal</keyword>
<organism evidence="4 5">
    <name type="scientific">Carboxylicivirga marina</name>
    <dbReference type="NCBI Taxonomy" id="2800988"/>
    <lineage>
        <taxon>Bacteria</taxon>
        <taxon>Pseudomonadati</taxon>
        <taxon>Bacteroidota</taxon>
        <taxon>Bacteroidia</taxon>
        <taxon>Marinilabiliales</taxon>
        <taxon>Marinilabiliaceae</taxon>
        <taxon>Carboxylicivirga</taxon>
    </lineage>
</organism>
<evidence type="ECO:0000256" key="1">
    <source>
        <dbReference type="SAM" id="Coils"/>
    </source>
</evidence>
<proteinExistence type="predicted"/>
<sequence length="196" mass="22783">MRFLSLLLTAMIVSQSISFAQNDLKARFDSLSLKGQFEYVYDKSESYERYKVVKMSTLNLLKQNSIDSIDIYKTELKTRKNEIVELKNTVVSKDERIKQLSDDLEATNTSKNSMMILGSEISKGAYSSIMWGLVFGLLALTTVLFLMYKRSNSVTNETKHRLNEVEEEFETHRKSALKREQKLARELMDEKLKHKF</sequence>
<feature type="signal peptide" evidence="3">
    <location>
        <begin position="1"/>
        <end position="20"/>
    </location>
</feature>
<keyword evidence="2" id="KW-0812">Transmembrane</keyword>
<dbReference type="EMBL" id="JAENRR010000043">
    <property type="protein sequence ID" value="MBK3518824.1"/>
    <property type="molecule type" value="Genomic_DNA"/>
</dbReference>
<feature type="chain" id="PRO_5046266265" description="tRNA (Guanine-N1)-methyltransferase" evidence="3">
    <location>
        <begin position="21"/>
        <end position="196"/>
    </location>
</feature>
<evidence type="ECO:0000256" key="2">
    <source>
        <dbReference type="SAM" id="Phobius"/>
    </source>
</evidence>
<accession>A0ABS1HNU1</accession>
<comment type="caution">
    <text evidence="4">The sequence shown here is derived from an EMBL/GenBank/DDBJ whole genome shotgun (WGS) entry which is preliminary data.</text>
</comment>
<evidence type="ECO:0000256" key="3">
    <source>
        <dbReference type="SAM" id="SignalP"/>
    </source>
</evidence>
<evidence type="ECO:0008006" key="6">
    <source>
        <dbReference type="Google" id="ProtNLM"/>
    </source>
</evidence>
<keyword evidence="1" id="KW-0175">Coiled coil</keyword>
<reference evidence="4 5" key="1">
    <citation type="submission" date="2021-01" db="EMBL/GenBank/DDBJ databases">
        <title>Carboxyliciviraga sp.nov., isolated from coastal sediments.</title>
        <authorList>
            <person name="Lu D."/>
            <person name="Zhang T."/>
        </authorList>
    </citation>
    <scope>NUCLEOTIDE SEQUENCE [LARGE SCALE GENOMIC DNA]</scope>
    <source>
        <strain evidence="4 5">N1Y132</strain>
    </source>
</reference>
<keyword evidence="2" id="KW-0472">Membrane</keyword>
<protein>
    <recommendedName>
        <fullName evidence="6">tRNA (Guanine-N1)-methyltransferase</fullName>
    </recommendedName>
</protein>
<name>A0ABS1HNU1_9BACT</name>
<feature type="coiled-coil region" evidence="1">
    <location>
        <begin position="69"/>
        <end position="103"/>
    </location>
</feature>